<dbReference type="Pfam" id="PF00135">
    <property type="entry name" value="COesterase"/>
    <property type="match status" value="1"/>
</dbReference>
<dbReference type="InterPro" id="IPR002018">
    <property type="entry name" value="CarbesteraseB"/>
</dbReference>
<evidence type="ECO:0000313" key="5">
    <source>
        <dbReference type="WBParaSite" id="ACRNAN_Path_821.g3121.t1"/>
    </source>
</evidence>
<dbReference type="WBParaSite" id="ACRNAN_Path_821.g3121.t1">
    <property type="protein sequence ID" value="ACRNAN_Path_821.g3121.t1"/>
    <property type="gene ID" value="ACRNAN_Path_821.g3121"/>
</dbReference>
<evidence type="ECO:0000256" key="1">
    <source>
        <dbReference type="ARBA" id="ARBA00005964"/>
    </source>
</evidence>
<dbReference type="InterPro" id="IPR029058">
    <property type="entry name" value="AB_hydrolase_fold"/>
</dbReference>
<keyword evidence="2" id="KW-0378">Hydrolase</keyword>
<proteinExistence type="inferred from homology"/>
<evidence type="ECO:0000259" key="3">
    <source>
        <dbReference type="Pfam" id="PF00135"/>
    </source>
</evidence>
<accession>A0A914CCD2</accession>
<organism evidence="4 5">
    <name type="scientific">Acrobeloides nanus</name>
    <dbReference type="NCBI Taxonomy" id="290746"/>
    <lineage>
        <taxon>Eukaryota</taxon>
        <taxon>Metazoa</taxon>
        <taxon>Ecdysozoa</taxon>
        <taxon>Nematoda</taxon>
        <taxon>Chromadorea</taxon>
        <taxon>Rhabditida</taxon>
        <taxon>Tylenchina</taxon>
        <taxon>Cephalobomorpha</taxon>
        <taxon>Cephaloboidea</taxon>
        <taxon>Cephalobidae</taxon>
        <taxon>Acrobeloides</taxon>
    </lineage>
</organism>
<feature type="domain" description="Carboxylesterase type B" evidence="3">
    <location>
        <begin position="2"/>
        <end position="135"/>
    </location>
</feature>
<name>A0A914CCD2_9BILA</name>
<dbReference type="PANTHER" id="PTHR43142:SF1">
    <property type="entry name" value="CARBOXYLIC ESTER HYDROLASE"/>
    <property type="match status" value="1"/>
</dbReference>
<dbReference type="AlphaFoldDB" id="A0A914CCD2"/>
<comment type="similarity">
    <text evidence="1">Belongs to the type-B carboxylesterase/lipase family.</text>
</comment>
<dbReference type="Proteomes" id="UP000887540">
    <property type="component" value="Unplaced"/>
</dbReference>
<keyword evidence="4" id="KW-1185">Reference proteome</keyword>
<sequence>MVDVETAYAFTGPTGQDIMYHVLNNNSNVYAYEFTYPSLLSQVGHKWLFPNYYPVPHSGELGYVWFGNWDNYLKQGIVNATDTELANFFGESWANFIKTGKPSTDNSWAPATMASLTGMEYMDINPNRQMRQGYRLLDRAQLNRIMPIWVGQYPQNIPDYNNGSIVPSNLYKTN</sequence>
<dbReference type="Gene3D" id="3.40.50.1820">
    <property type="entry name" value="alpha/beta hydrolase"/>
    <property type="match status" value="1"/>
</dbReference>
<dbReference type="PANTHER" id="PTHR43142">
    <property type="entry name" value="CARBOXYLIC ESTER HYDROLASE"/>
    <property type="match status" value="1"/>
</dbReference>
<evidence type="ECO:0000313" key="4">
    <source>
        <dbReference type="Proteomes" id="UP000887540"/>
    </source>
</evidence>
<protein>
    <submittedName>
        <fullName evidence="5">Carboxylesterase type B domain-containing protein</fullName>
    </submittedName>
</protein>
<evidence type="ECO:0000256" key="2">
    <source>
        <dbReference type="ARBA" id="ARBA00022801"/>
    </source>
</evidence>
<reference evidence="5" key="1">
    <citation type="submission" date="2022-11" db="UniProtKB">
        <authorList>
            <consortium name="WormBaseParasite"/>
        </authorList>
    </citation>
    <scope>IDENTIFICATION</scope>
</reference>
<dbReference type="SUPFAM" id="SSF53474">
    <property type="entry name" value="alpha/beta-Hydrolases"/>
    <property type="match status" value="1"/>
</dbReference>
<dbReference type="GO" id="GO:0016787">
    <property type="term" value="F:hydrolase activity"/>
    <property type="evidence" value="ECO:0007669"/>
    <property type="project" value="UniProtKB-KW"/>
</dbReference>